<name>A0A1R2C1Z7_9CILI</name>
<dbReference type="Proteomes" id="UP000187209">
    <property type="component" value="Unassembled WGS sequence"/>
</dbReference>
<reference evidence="1 2" key="1">
    <citation type="submission" date="2016-11" db="EMBL/GenBank/DDBJ databases">
        <title>The macronuclear genome of Stentor coeruleus: a giant cell with tiny introns.</title>
        <authorList>
            <person name="Slabodnick M."/>
            <person name="Ruby J.G."/>
            <person name="Reiff S.B."/>
            <person name="Swart E.C."/>
            <person name="Gosai S."/>
            <person name="Prabakaran S."/>
            <person name="Witkowska E."/>
            <person name="Larue G.E."/>
            <person name="Fisher S."/>
            <person name="Freeman R.M."/>
            <person name="Gunawardena J."/>
            <person name="Chu W."/>
            <person name="Stover N.A."/>
            <person name="Gregory B.D."/>
            <person name="Nowacki M."/>
            <person name="Derisi J."/>
            <person name="Roy S.W."/>
            <person name="Marshall W.F."/>
            <person name="Sood P."/>
        </authorList>
    </citation>
    <scope>NUCLEOTIDE SEQUENCE [LARGE SCALE GENOMIC DNA]</scope>
    <source>
        <strain evidence="1">WM001</strain>
    </source>
</reference>
<keyword evidence="2" id="KW-1185">Reference proteome</keyword>
<evidence type="ECO:0000313" key="1">
    <source>
        <dbReference type="EMBL" id="OMJ82965.1"/>
    </source>
</evidence>
<gene>
    <name evidence="1" type="ORF">SteCoe_16241</name>
</gene>
<organism evidence="1 2">
    <name type="scientific">Stentor coeruleus</name>
    <dbReference type="NCBI Taxonomy" id="5963"/>
    <lineage>
        <taxon>Eukaryota</taxon>
        <taxon>Sar</taxon>
        <taxon>Alveolata</taxon>
        <taxon>Ciliophora</taxon>
        <taxon>Postciliodesmatophora</taxon>
        <taxon>Heterotrichea</taxon>
        <taxon>Heterotrichida</taxon>
        <taxon>Stentoridae</taxon>
        <taxon>Stentor</taxon>
    </lineage>
</organism>
<protein>
    <submittedName>
        <fullName evidence="1">Uncharacterized protein</fullName>
    </submittedName>
</protein>
<comment type="caution">
    <text evidence="1">The sequence shown here is derived from an EMBL/GenBank/DDBJ whole genome shotgun (WGS) entry which is preliminary data.</text>
</comment>
<proteinExistence type="predicted"/>
<accession>A0A1R2C1Z7</accession>
<dbReference type="EMBL" id="MPUH01000321">
    <property type="protein sequence ID" value="OMJ82965.1"/>
    <property type="molecule type" value="Genomic_DNA"/>
</dbReference>
<sequence>MKTQKLNMTHKSKCPRLGNLEIVKTEKLGGKINIKVRLLQTKPVSKSPAPLKFTPTTTHASTSYSEELCLTPIKVFVCLDNPSFAKPDDFIEPFTNISIPSTEEFLRHKNISEPIPEIIDIKRSTGFSYRSEKKIRPQKNKTITRSLQLQRDLSQTSVINYSILESANKTQIKSQTPFKPISKKTYPYRKQNIF</sequence>
<dbReference type="AlphaFoldDB" id="A0A1R2C1Z7"/>
<evidence type="ECO:0000313" key="2">
    <source>
        <dbReference type="Proteomes" id="UP000187209"/>
    </source>
</evidence>